<organism evidence="1 2">
    <name type="scientific">Phyllosticta capitalensis</name>
    <dbReference type="NCBI Taxonomy" id="121624"/>
    <lineage>
        <taxon>Eukaryota</taxon>
        <taxon>Fungi</taxon>
        <taxon>Dikarya</taxon>
        <taxon>Ascomycota</taxon>
        <taxon>Pezizomycotina</taxon>
        <taxon>Dothideomycetes</taxon>
        <taxon>Dothideomycetes incertae sedis</taxon>
        <taxon>Botryosphaeriales</taxon>
        <taxon>Phyllostictaceae</taxon>
        <taxon>Phyllosticta</taxon>
    </lineage>
</organism>
<evidence type="ECO:0000313" key="1">
    <source>
        <dbReference type="EMBL" id="KAK8246853.1"/>
    </source>
</evidence>
<sequence>MHGPLSLGPCVCQVAACRLHLALSCAAAVTTAAWSLLDLWRPLVSSPWIPHLLSNPYRQLGLPTLVDTPSRASPAEYGRAPTSIAPLCFGTRLKYSLPRRSRRIWARTPLHHPPVFGIRRFGAWLRGHSLIKDAPPEHPPQIPPPARFPPNMGEHPSPSSFCVWHPLIGALTREHPLIKDAPPEHPP</sequence>
<accession>A0ABR1Z381</accession>
<evidence type="ECO:0000313" key="2">
    <source>
        <dbReference type="Proteomes" id="UP001492380"/>
    </source>
</evidence>
<dbReference type="EMBL" id="JBBWRZ010000001">
    <property type="protein sequence ID" value="KAK8246853.1"/>
    <property type="molecule type" value="Genomic_DNA"/>
</dbReference>
<comment type="caution">
    <text evidence="1">The sequence shown here is derived from an EMBL/GenBank/DDBJ whole genome shotgun (WGS) entry which is preliminary data.</text>
</comment>
<dbReference type="Proteomes" id="UP001492380">
    <property type="component" value="Unassembled WGS sequence"/>
</dbReference>
<protein>
    <submittedName>
        <fullName evidence="1">Uncharacterized protein</fullName>
    </submittedName>
</protein>
<name>A0ABR1Z381_9PEZI</name>
<keyword evidence="2" id="KW-1185">Reference proteome</keyword>
<reference evidence="1 2" key="1">
    <citation type="submission" date="2024-04" db="EMBL/GenBank/DDBJ databases">
        <title>Phyllosticta paracitricarpa is synonymous to the EU quarantine fungus P. citricarpa based on phylogenomic analyses.</title>
        <authorList>
            <consortium name="Lawrence Berkeley National Laboratory"/>
            <person name="Van Ingen-Buijs V.A."/>
            <person name="Van Westerhoven A.C."/>
            <person name="Haridas S."/>
            <person name="Skiadas P."/>
            <person name="Martin F."/>
            <person name="Groenewald J.Z."/>
            <person name="Crous P.W."/>
            <person name="Seidl M.F."/>
        </authorList>
    </citation>
    <scope>NUCLEOTIDE SEQUENCE [LARGE SCALE GENOMIC DNA]</scope>
    <source>
        <strain evidence="1 2">CBS 123374</strain>
    </source>
</reference>
<proteinExistence type="predicted"/>
<gene>
    <name evidence="1" type="ORF">HDK90DRAFT_472903</name>
</gene>